<dbReference type="GO" id="GO:0005886">
    <property type="term" value="C:plasma membrane"/>
    <property type="evidence" value="ECO:0007669"/>
    <property type="project" value="TreeGrafter"/>
</dbReference>
<keyword evidence="1" id="KW-1133">Transmembrane helix</keyword>
<sequence length="108" mass="12021">MSSHAKHALTCALIRSNPKFQNLARRRARLAWALSGLVLALYYSFIMLVAFAPGWLHLPLYAGSNLSLGLPLGAALILLCWLLTLWYVRSANLHFDTLSAQILEESQV</sequence>
<organism evidence="2 3">
    <name type="scientific">Pseudomonas sihuiensis</name>
    <dbReference type="NCBI Taxonomy" id="1274359"/>
    <lineage>
        <taxon>Bacteria</taxon>
        <taxon>Pseudomonadati</taxon>
        <taxon>Pseudomonadota</taxon>
        <taxon>Gammaproteobacteria</taxon>
        <taxon>Pseudomonadales</taxon>
        <taxon>Pseudomonadaceae</taxon>
        <taxon>Pseudomonas</taxon>
    </lineage>
</organism>
<dbReference type="InterPro" id="IPR052959">
    <property type="entry name" value="Inner_membrane_assoc"/>
</dbReference>
<evidence type="ECO:0000313" key="3">
    <source>
        <dbReference type="Proteomes" id="UP000198675"/>
    </source>
</evidence>
<proteinExistence type="predicted"/>
<dbReference type="Proteomes" id="UP000198675">
    <property type="component" value="Chromosome I"/>
</dbReference>
<accession>A0A1H2LH96</accession>
<keyword evidence="1" id="KW-0812">Transmembrane</keyword>
<feature type="transmembrane region" description="Helical" evidence="1">
    <location>
        <begin position="30"/>
        <end position="56"/>
    </location>
</feature>
<reference evidence="3" key="1">
    <citation type="submission" date="2016-10" db="EMBL/GenBank/DDBJ databases">
        <authorList>
            <person name="Varghese N."/>
            <person name="Submissions S."/>
        </authorList>
    </citation>
    <scope>NUCLEOTIDE SEQUENCE [LARGE SCALE GENOMIC DNA]</scope>
    <source>
        <strain evidence="3">KCTC 32246</strain>
    </source>
</reference>
<dbReference type="PANTHER" id="PTHR38598">
    <property type="entry name" value="INNER MEMBRANE PROTEIN YJCH"/>
    <property type="match status" value="1"/>
</dbReference>
<protein>
    <submittedName>
        <fullName evidence="2">Uncharacterized membrane protein, DUF485 family</fullName>
    </submittedName>
</protein>
<name>A0A1H2LH96_9PSED</name>
<keyword evidence="3" id="KW-1185">Reference proteome</keyword>
<dbReference type="AlphaFoldDB" id="A0A1H2LH96"/>
<feature type="transmembrane region" description="Helical" evidence="1">
    <location>
        <begin position="68"/>
        <end position="88"/>
    </location>
</feature>
<dbReference type="PANTHER" id="PTHR38598:SF1">
    <property type="entry name" value="INNER MEMBRANE PROTEIN YJCH"/>
    <property type="match status" value="1"/>
</dbReference>
<dbReference type="Pfam" id="PF04341">
    <property type="entry name" value="DUF485"/>
    <property type="match status" value="1"/>
</dbReference>
<keyword evidence="1" id="KW-0472">Membrane</keyword>
<dbReference type="RefSeq" id="WP_092375753.1">
    <property type="nucleotide sequence ID" value="NZ_LT629797.1"/>
</dbReference>
<evidence type="ECO:0000313" key="2">
    <source>
        <dbReference type="EMBL" id="SDU80212.1"/>
    </source>
</evidence>
<dbReference type="InterPro" id="IPR007436">
    <property type="entry name" value="DUF485"/>
</dbReference>
<gene>
    <name evidence="2" type="ORF">SAMN05216363_1511</name>
</gene>
<dbReference type="EMBL" id="LT629797">
    <property type="protein sequence ID" value="SDU80212.1"/>
    <property type="molecule type" value="Genomic_DNA"/>
</dbReference>
<evidence type="ECO:0000256" key="1">
    <source>
        <dbReference type="SAM" id="Phobius"/>
    </source>
</evidence>